<dbReference type="CDD" id="cd04301">
    <property type="entry name" value="NAT_SF"/>
    <property type="match status" value="1"/>
</dbReference>
<organism evidence="2 3">
    <name type="scientific">Gryllotalpicola koreensis</name>
    <dbReference type="NCBI Taxonomy" id="993086"/>
    <lineage>
        <taxon>Bacteria</taxon>
        <taxon>Bacillati</taxon>
        <taxon>Actinomycetota</taxon>
        <taxon>Actinomycetes</taxon>
        <taxon>Micrococcales</taxon>
        <taxon>Microbacteriaceae</taxon>
        <taxon>Gryllotalpicola</taxon>
    </lineage>
</organism>
<accession>A0ABP7ZVN6</accession>
<evidence type="ECO:0000313" key="2">
    <source>
        <dbReference type="EMBL" id="GAA4171254.1"/>
    </source>
</evidence>
<gene>
    <name evidence="2" type="ORF">GCM10022287_10310</name>
</gene>
<name>A0ABP7ZVN6_9MICO</name>
<dbReference type="SUPFAM" id="SSF55729">
    <property type="entry name" value="Acyl-CoA N-acyltransferases (Nat)"/>
    <property type="match status" value="1"/>
</dbReference>
<feature type="domain" description="N-acetyltransferase" evidence="1">
    <location>
        <begin position="1"/>
        <end position="68"/>
    </location>
</feature>
<evidence type="ECO:0000259" key="1">
    <source>
        <dbReference type="PROSITE" id="PS51186"/>
    </source>
</evidence>
<dbReference type="InterPro" id="IPR016181">
    <property type="entry name" value="Acyl_CoA_acyltransferase"/>
</dbReference>
<protein>
    <recommendedName>
        <fullName evidence="1">N-acetyltransferase domain-containing protein</fullName>
    </recommendedName>
</protein>
<dbReference type="EMBL" id="BAABBW010000002">
    <property type="protein sequence ID" value="GAA4171254.1"/>
    <property type="molecule type" value="Genomic_DNA"/>
</dbReference>
<dbReference type="Proteomes" id="UP001501079">
    <property type="component" value="Unassembled WGS sequence"/>
</dbReference>
<dbReference type="Pfam" id="PF00583">
    <property type="entry name" value="Acetyltransf_1"/>
    <property type="match status" value="1"/>
</dbReference>
<dbReference type="PROSITE" id="PS51186">
    <property type="entry name" value="GNAT"/>
    <property type="match status" value="1"/>
</dbReference>
<dbReference type="Gene3D" id="3.40.630.30">
    <property type="match status" value="1"/>
</dbReference>
<proteinExistence type="predicted"/>
<dbReference type="RefSeq" id="WP_344753338.1">
    <property type="nucleotide sequence ID" value="NZ_BAABBW010000002.1"/>
</dbReference>
<reference evidence="3" key="1">
    <citation type="journal article" date="2019" name="Int. J. Syst. Evol. Microbiol.">
        <title>The Global Catalogue of Microorganisms (GCM) 10K type strain sequencing project: providing services to taxonomists for standard genome sequencing and annotation.</title>
        <authorList>
            <consortium name="The Broad Institute Genomics Platform"/>
            <consortium name="The Broad Institute Genome Sequencing Center for Infectious Disease"/>
            <person name="Wu L."/>
            <person name="Ma J."/>
        </authorList>
    </citation>
    <scope>NUCLEOTIDE SEQUENCE [LARGE SCALE GENOMIC DNA]</scope>
    <source>
        <strain evidence="3">JCM 17591</strain>
    </source>
</reference>
<sequence length="68" mass="7045">MGLPGPFVIDLFVRPELRGRGVGRALISGAIAACASTGDKTLSLRVGEGTSLAARQLYGRLGFVDPES</sequence>
<comment type="caution">
    <text evidence="2">The sequence shown here is derived from an EMBL/GenBank/DDBJ whole genome shotgun (WGS) entry which is preliminary data.</text>
</comment>
<keyword evidence="3" id="KW-1185">Reference proteome</keyword>
<dbReference type="InterPro" id="IPR000182">
    <property type="entry name" value="GNAT_dom"/>
</dbReference>
<evidence type="ECO:0000313" key="3">
    <source>
        <dbReference type="Proteomes" id="UP001501079"/>
    </source>
</evidence>